<evidence type="ECO:0000256" key="6">
    <source>
        <dbReference type="PROSITE-ProRule" id="PRU01016"/>
    </source>
</evidence>
<evidence type="ECO:0000313" key="7">
    <source>
        <dbReference type="EMBL" id="MBO1806033.1"/>
    </source>
</evidence>
<evidence type="ECO:0000256" key="5">
    <source>
        <dbReference type="ARBA" id="ARBA00022747"/>
    </source>
</evidence>
<evidence type="ECO:0000313" key="8">
    <source>
        <dbReference type="Proteomes" id="UP000664398"/>
    </source>
</evidence>
<comment type="similarity">
    <text evidence="6">Belongs to the class I-like SAM-binding methyltransferase superfamily. C5-methyltransferase family.</text>
</comment>
<dbReference type="SUPFAM" id="SSF53335">
    <property type="entry name" value="S-adenosyl-L-methionine-dependent methyltransferases"/>
    <property type="match status" value="1"/>
</dbReference>
<reference evidence="7" key="1">
    <citation type="submission" date="2021-03" db="EMBL/GenBank/DDBJ databases">
        <title>Leucobacter chromiisoli sp. nov., isolated from chromium-containing soil of chemical plant.</title>
        <authorList>
            <person name="Xu Z."/>
        </authorList>
    </citation>
    <scope>NUCLEOTIDE SEQUENCE</scope>
    <source>
        <strain evidence="7">A2</strain>
    </source>
</reference>
<accession>A0A939RYT8</accession>
<keyword evidence="4 6" id="KW-0949">S-adenosyl-L-methionine</keyword>
<dbReference type="EC" id="2.1.1.37" evidence="1"/>
<evidence type="ECO:0000256" key="2">
    <source>
        <dbReference type="ARBA" id="ARBA00022603"/>
    </source>
</evidence>
<dbReference type="GO" id="GO:0044027">
    <property type="term" value="P:negative regulation of gene expression via chromosomal CpG island methylation"/>
    <property type="evidence" value="ECO:0007669"/>
    <property type="project" value="TreeGrafter"/>
</dbReference>
<dbReference type="PANTHER" id="PTHR10629">
    <property type="entry name" value="CYTOSINE-SPECIFIC METHYLTRANSFERASE"/>
    <property type="match status" value="1"/>
</dbReference>
<proteinExistence type="inferred from homology"/>
<dbReference type="GO" id="GO:0032259">
    <property type="term" value="P:methylation"/>
    <property type="evidence" value="ECO:0007669"/>
    <property type="project" value="UniProtKB-KW"/>
</dbReference>
<organism evidence="7 8">
    <name type="scientific">Leucobacter ruminantium</name>
    <dbReference type="NCBI Taxonomy" id="1289170"/>
    <lineage>
        <taxon>Bacteria</taxon>
        <taxon>Bacillati</taxon>
        <taxon>Actinomycetota</taxon>
        <taxon>Actinomycetes</taxon>
        <taxon>Micrococcales</taxon>
        <taxon>Microbacteriaceae</taxon>
        <taxon>Leucobacter</taxon>
    </lineage>
</organism>
<dbReference type="Gene3D" id="3.40.50.150">
    <property type="entry name" value="Vaccinia Virus protein VP39"/>
    <property type="match status" value="1"/>
</dbReference>
<dbReference type="Proteomes" id="UP000664398">
    <property type="component" value="Unassembled WGS sequence"/>
</dbReference>
<dbReference type="Pfam" id="PF00145">
    <property type="entry name" value="DNA_methylase"/>
    <property type="match status" value="1"/>
</dbReference>
<dbReference type="EMBL" id="JAGDYL010000023">
    <property type="protein sequence ID" value="MBO1806033.1"/>
    <property type="molecule type" value="Genomic_DNA"/>
</dbReference>
<evidence type="ECO:0000256" key="1">
    <source>
        <dbReference type="ARBA" id="ARBA00011975"/>
    </source>
</evidence>
<keyword evidence="3 6" id="KW-0808">Transferase</keyword>
<dbReference type="PROSITE" id="PS51679">
    <property type="entry name" value="SAM_MT_C5"/>
    <property type="match status" value="1"/>
</dbReference>
<dbReference type="GO" id="GO:0003886">
    <property type="term" value="F:DNA (cytosine-5-)-methyltransferase activity"/>
    <property type="evidence" value="ECO:0007669"/>
    <property type="project" value="UniProtKB-EC"/>
</dbReference>
<dbReference type="AlphaFoldDB" id="A0A939RYT8"/>
<evidence type="ECO:0000256" key="4">
    <source>
        <dbReference type="ARBA" id="ARBA00022691"/>
    </source>
</evidence>
<evidence type="ECO:0000256" key="3">
    <source>
        <dbReference type="ARBA" id="ARBA00022679"/>
    </source>
</evidence>
<sequence length="371" mass="38789">MREDPATPADLTPLRVGSLFSGYGGLDLAVEHVFHARTVWFSEISVVQRVFARHWPDAPNLGDITAVDWSAVSPVDILCGGFPCQDVSTVGKMAGLAPGTRSGLWSYMAEAIDQLRPEFVVIENVRGLLSATAVRAAPTAATPEGAPDATPDPATLRDLEPGMWGVGDESGRPLRALGAVLGDLADLGYDAAWLGLPASAVGAPHPRFRVFVLARAAVPDAVGVGFVSRWGKPRSGAGEAGNDRALPSGHRPRIERALYLESACGRIGDAVVPGRAHLRAWGRYAAAIARWEHVTGMTAPAPALHRAGQGLRPSPGFVEWLMGLPPGWVTAPVLGLTANQQLTALGNGVLPLHAVSALNALAAAFPGPPSR</sequence>
<keyword evidence="5" id="KW-0680">Restriction system</keyword>
<feature type="active site" evidence="6">
    <location>
        <position position="84"/>
    </location>
</feature>
<name>A0A939RYT8_9MICO</name>
<keyword evidence="2 6" id="KW-0489">Methyltransferase</keyword>
<dbReference type="InterPro" id="IPR001525">
    <property type="entry name" value="C5_MeTfrase"/>
</dbReference>
<gene>
    <name evidence="7" type="ORF">J4H91_12015</name>
</gene>
<comment type="caution">
    <text evidence="7">The sequence shown here is derived from an EMBL/GenBank/DDBJ whole genome shotgun (WGS) entry which is preliminary data.</text>
</comment>
<dbReference type="PRINTS" id="PR00105">
    <property type="entry name" value="C5METTRFRASE"/>
</dbReference>
<dbReference type="InterPro" id="IPR029063">
    <property type="entry name" value="SAM-dependent_MTases_sf"/>
</dbReference>
<dbReference type="InterPro" id="IPR050390">
    <property type="entry name" value="C5-Methyltransferase"/>
</dbReference>
<dbReference type="GO" id="GO:0009307">
    <property type="term" value="P:DNA restriction-modification system"/>
    <property type="evidence" value="ECO:0007669"/>
    <property type="project" value="UniProtKB-KW"/>
</dbReference>
<protein>
    <recommendedName>
        <fullName evidence="1">DNA (cytosine-5-)-methyltransferase</fullName>
        <ecNumber evidence="1">2.1.1.37</ecNumber>
    </recommendedName>
</protein>
<dbReference type="GO" id="GO:0003677">
    <property type="term" value="F:DNA binding"/>
    <property type="evidence" value="ECO:0007669"/>
    <property type="project" value="TreeGrafter"/>
</dbReference>
<keyword evidence="8" id="KW-1185">Reference proteome</keyword>
<dbReference type="PANTHER" id="PTHR10629:SF50">
    <property type="entry name" value="DNA (CYTOSINE-5)-METHYLTRANSFERASE CMT3"/>
    <property type="match status" value="1"/>
</dbReference>